<dbReference type="Proteomes" id="UP000252182">
    <property type="component" value="Chromosome"/>
</dbReference>
<proteinExistence type="predicted"/>
<dbReference type="Gene3D" id="3.30.429.10">
    <property type="entry name" value="Macrophage Migration Inhibitory Factor"/>
    <property type="match status" value="1"/>
</dbReference>
<evidence type="ECO:0000313" key="1">
    <source>
        <dbReference type="EMBL" id="AXF84348.1"/>
    </source>
</evidence>
<accession>A0A345D7L0</accession>
<sequence>MPHLVIAYAQAIESEVNIAHLVDAVHQGAVDSGLFPDGYDIKTRALAYQHVRMGDTQDTFIHVTVRLLSGRNDEQKSKLTLGIVQHIRALAPRVSCVTAEAVDMNRAAYSKDVVHN</sequence>
<reference evidence="2" key="1">
    <citation type="submission" date="2018-07" db="EMBL/GenBank/DDBJ databases">
        <authorList>
            <person name="Kim H."/>
        </authorList>
    </citation>
    <scope>NUCLEOTIDE SEQUENCE [LARGE SCALE GENOMIC DNA]</scope>
    <source>
        <strain evidence="2">F02</strain>
    </source>
</reference>
<dbReference type="OrthoDB" id="9814215at2"/>
<dbReference type="GO" id="GO:0008704">
    <property type="term" value="F:5-carboxymethyl-2-hydroxymuconate delta-isomerase activity"/>
    <property type="evidence" value="ECO:0007669"/>
    <property type="project" value="InterPro"/>
</dbReference>
<keyword evidence="2" id="KW-1185">Reference proteome</keyword>
<dbReference type="InterPro" id="IPR014347">
    <property type="entry name" value="Tautomerase/MIF_sf"/>
</dbReference>
<dbReference type="PANTHER" id="PTHR37950:SF1">
    <property type="entry name" value="4-HYDROXYPHENYLACETATE CATABOLISM PROTEIN"/>
    <property type="match status" value="1"/>
</dbReference>
<dbReference type="Pfam" id="PF02962">
    <property type="entry name" value="CHMI"/>
    <property type="match status" value="1"/>
</dbReference>
<protein>
    <recommendedName>
        <fullName evidence="3">5-carboxymethyl-2-hydroxymuconate Delta-isomerase</fullName>
    </recommendedName>
</protein>
<evidence type="ECO:0008006" key="3">
    <source>
        <dbReference type="Google" id="ProtNLM"/>
    </source>
</evidence>
<dbReference type="InterPro" id="IPR004220">
    <property type="entry name" value="5-COMe_2-OHmuconate_Isoase"/>
</dbReference>
<dbReference type="PANTHER" id="PTHR37950">
    <property type="entry name" value="4-HYDROXYPHENYLACETATE CATABOLISM PROTEIN"/>
    <property type="match status" value="1"/>
</dbReference>
<organism evidence="1 2">
    <name type="scientific">Ephemeroptericola cinctiostellae</name>
    <dbReference type="NCBI Taxonomy" id="2268024"/>
    <lineage>
        <taxon>Bacteria</taxon>
        <taxon>Pseudomonadati</taxon>
        <taxon>Pseudomonadota</taxon>
        <taxon>Betaproteobacteria</taxon>
        <taxon>Burkholderiales</taxon>
        <taxon>Burkholderiaceae</taxon>
        <taxon>Ephemeroptericola</taxon>
    </lineage>
</organism>
<dbReference type="KEGG" id="hyf:DTO96_100050"/>
<dbReference type="RefSeq" id="WP_114561664.1">
    <property type="nucleotide sequence ID" value="NZ_CP031124.1"/>
</dbReference>
<dbReference type="CDD" id="cd00580">
    <property type="entry name" value="CHMI"/>
    <property type="match status" value="1"/>
</dbReference>
<gene>
    <name evidence="1" type="ORF">DTO96_100050</name>
</gene>
<dbReference type="AlphaFoldDB" id="A0A345D7L0"/>
<evidence type="ECO:0000313" key="2">
    <source>
        <dbReference type="Proteomes" id="UP000252182"/>
    </source>
</evidence>
<dbReference type="SUPFAM" id="SSF55331">
    <property type="entry name" value="Tautomerase/MIF"/>
    <property type="match status" value="1"/>
</dbReference>
<dbReference type="EMBL" id="CP031124">
    <property type="protein sequence ID" value="AXF84348.1"/>
    <property type="molecule type" value="Genomic_DNA"/>
</dbReference>
<name>A0A345D7L0_9BURK</name>